<evidence type="ECO:0000256" key="7">
    <source>
        <dbReference type="ARBA" id="ARBA00023136"/>
    </source>
</evidence>
<evidence type="ECO:0000256" key="4">
    <source>
        <dbReference type="ARBA" id="ARBA00022692"/>
    </source>
</evidence>
<dbReference type="PROSITE" id="PS51013">
    <property type="entry name" value="PANNEXIN"/>
    <property type="match status" value="1"/>
</dbReference>
<feature type="transmembrane region" description="Helical" evidence="9">
    <location>
        <begin position="219"/>
        <end position="242"/>
    </location>
</feature>
<protein>
    <recommendedName>
        <fullName evidence="9">Innexin</fullName>
    </recommendedName>
</protein>
<keyword evidence="7 9" id="KW-0472">Membrane</keyword>
<keyword evidence="6 9" id="KW-0406">Ion transport</keyword>
<dbReference type="EMBL" id="HACG01028335">
    <property type="protein sequence ID" value="CEK75200.1"/>
    <property type="molecule type" value="Transcribed_RNA"/>
</dbReference>
<evidence type="ECO:0000256" key="8">
    <source>
        <dbReference type="ARBA" id="ARBA00023303"/>
    </source>
</evidence>
<reference evidence="11" key="1">
    <citation type="submission" date="2014-12" db="EMBL/GenBank/DDBJ databases">
        <title>Insight into the proteome of Arion vulgaris.</title>
        <authorList>
            <person name="Aradska J."/>
            <person name="Bulat T."/>
            <person name="Smidak R."/>
            <person name="Sarate P."/>
            <person name="Gangsoo J."/>
            <person name="Sialana F."/>
            <person name="Bilban M."/>
            <person name="Lubec G."/>
        </authorList>
    </citation>
    <scope>NUCLEOTIDE SEQUENCE</scope>
    <source>
        <tissue evidence="11">Skin</tissue>
    </source>
</reference>
<dbReference type="PRINTS" id="PR01262">
    <property type="entry name" value="INNEXIN"/>
</dbReference>
<feature type="transmembrane region" description="Helical" evidence="9">
    <location>
        <begin position="315"/>
        <end position="334"/>
    </location>
</feature>
<dbReference type="PANTHER" id="PTHR11893:SF36">
    <property type="entry name" value="INNEXIN-5"/>
    <property type="match status" value="1"/>
</dbReference>
<evidence type="ECO:0000256" key="1">
    <source>
        <dbReference type="ARBA" id="ARBA00004651"/>
    </source>
</evidence>
<keyword evidence="8 9" id="KW-0407">Ion channel</keyword>
<dbReference type="Pfam" id="PF00876">
    <property type="entry name" value="Innexin"/>
    <property type="match status" value="1"/>
</dbReference>
<evidence type="ECO:0000256" key="3">
    <source>
        <dbReference type="ARBA" id="ARBA00022475"/>
    </source>
</evidence>
<dbReference type="GO" id="GO:0005886">
    <property type="term" value="C:plasma membrane"/>
    <property type="evidence" value="ECO:0007669"/>
    <property type="project" value="UniProtKB-SubCell"/>
</dbReference>
<evidence type="ECO:0000256" key="5">
    <source>
        <dbReference type="ARBA" id="ARBA00022989"/>
    </source>
</evidence>
<keyword evidence="4 9" id="KW-0812">Transmembrane</keyword>
<dbReference type="GO" id="GO:0005243">
    <property type="term" value="F:gap junction channel activity"/>
    <property type="evidence" value="ECO:0007669"/>
    <property type="project" value="TreeGrafter"/>
</dbReference>
<comment type="subcellular location">
    <subcellularLocation>
        <location evidence="1 9">Cell membrane</location>
        <topology evidence="1 9">Multi-pass membrane protein</topology>
    </subcellularLocation>
</comment>
<keyword evidence="2 9" id="KW-0813">Transport</keyword>
<comment type="caution">
    <text evidence="9">Lacks conserved residue(s) required for the propagation of feature annotation.</text>
</comment>
<dbReference type="AlphaFoldDB" id="A0A0B7A580"/>
<keyword evidence="3" id="KW-1003">Cell membrane</keyword>
<dbReference type="GO" id="GO:0034220">
    <property type="term" value="P:monoatomic ion transmembrane transport"/>
    <property type="evidence" value="ECO:0007669"/>
    <property type="project" value="UniProtKB-KW"/>
</dbReference>
<evidence type="ECO:0000256" key="6">
    <source>
        <dbReference type="ARBA" id="ARBA00023065"/>
    </source>
</evidence>
<sequence length="455" mass="52236">MSMDSLIAKVTSIVLKQPIRGDDLVDRLHYFVTVAILFLFTFGAGLQEYVGKPIECWTPLDFPGGSDAYHEHINSYCWTHQLRYPQFQRNSYLSSNPSGFFYLEQPTPSADFRTAFFRWVTLVFICQACLFKIPNFIWQRLNTSAGGDLEKIRELVLQAQTAENEDNKKLKMDEVVAYFENWITGYRSYQLRLIGKHSSKVLPVLFCLGKRSGNFLSSLYLSMKICNLINVIGNIFLLSVFLDINFWRYGLAVIHSVINFGDWQDSYSFPRLLLCDFVLEGRTGENVSLATHEIYELQCTMTLNLLLEKIFVLEWFWLIFLLIITAVNLFSWGIKIKPPISTILFTKSYIKKVNSLYSIELGLASTDPISTAPSVPVCSQKEFIEDYLRSDGVCLLRMLELNTDRAVVGDVVKHLWDRYRAMHSCNVSLSEMDNINSKDSIIKTTNIDQQGFGED</sequence>
<proteinExistence type="inferred from homology"/>
<organism evidence="11">
    <name type="scientific">Arion vulgaris</name>
    <dbReference type="NCBI Taxonomy" id="1028688"/>
    <lineage>
        <taxon>Eukaryota</taxon>
        <taxon>Metazoa</taxon>
        <taxon>Spiralia</taxon>
        <taxon>Lophotrochozoa</taxon>
        <taxon>Mollusca</taxon>
        <taxon>Gastropoda</taxon>
        <taxon>Heterobranchia</taxon>
        <taxon>Euthyneura</taxon>
        <taxon>Panpulmonata</taxon>
        <taxon>Eupulmonata</taxon>
        <taxon>Stylommatophora</taxon>
        <taxon>Helicina</taxon>
        <taxon>Arionoidea</taxon>
        <taxon>Arionidae</taxon>
        <taxon>Arion</taxon>
    </lineage>
</organism>
<evidence type="ECO:0000313" key="11">
    <source>
        <dbReference type="EMBL" id="CEK75201.1"/>
    </source>
</evidence>
<feature type="transmembrane region" description="Helical" evidence="9">
    <location>
        <begin position="28"/>
        <end position="46"/>
    </location>
</feature>
<dbReference type="PANTHER" id="PTHR11893">
    <property type="entry name" value="INNEXIN"/>
    <property type="match status" value="1"/>
</dbReference>
<gene>
    <name evidence="11" type="primary">ORF94494</name>
    <name evidence="9" type="synonym">inx</name>
    <name evidence="10" type="synonym">ORF94489</name>
</gene>
<evidence type="ECO:0000256" key="2">
    <source>
        <dbReference type="ARBA" id="ARBA00022448"/>
    </source>
</evidence>
<dbReference type="InterPro" id="IPR000990">
    <property type="entry name" value="Innexin"/>
</dbReference>
<evidence type="ECO:0000256" key="9">
    <source>
        <dbReference type="RuleBase" id="RU010713"/>
    </source>
</evidence>
<dbReference type="GO" id="GO:0005921">
    <property type="term" value="C:gap junction"/>
    <property type="evidence" value="ECO:0007669"/>
    <property type="project" value="UniProtKB-UniRule"/>
</dbReference>
<keyword evidence="5 9" id="KW-1133">Transmembrane helix</keyword>
<comment type="similarity">
    <text evidence="9">Belongs to the pannexin family.</text>
</comment>
<evidence type="ECO:0000313" key="10">
    <source>
        <dbReference type="EMBL" id="CEK75200.1"/>
    </source>
</evidence>
<comment type="function">
    <text evidence="9">Structural component of the gap junctions.</text>
</comment>
<name>A0A0B7A580_9EUPU</name>
<dbReference type="EMBL" id="HACG01028336">
    <property type="protein sequence ID" value="CEK75201.1"/>
    <property type="molecule type" value="Transcribed_RNA"/>
</dbReference>
<accession>A0A0B7A580</accession>